<name>A0A835Q390_VANPL</name>
<evidence type="ECO:0000313" key="3">
    <source>
        <dbReference type="EMBL" id="KAG0462254.1"/>
    </source>
</evidence>
<evidence type="ECO:0000256" key="1">
    <source>
        <dbReference type="SAM" id="MobiDB-lite"/>
    </source>
</evidence>
<dbReference type="EMBL" id="JADCNM010000011">
    <property type="protein sequence ID" value="KAG0462254.1"/>
    <property type="molecule type" value="Genomic_DNA"/>
</dbReference>
<protein>
    <submittedName>
        <fullName evidence="3">Uncharacterized protein</fullName>
    </submittedName>
</protein>
<organism evidence="3 5">
    <name type="scientific">Vanilla planifolia</name>
    <name type="common">Vanilla</name>
    <dbReference type="NCBI Taxonomy" id="51239"/>
    <lineage>
        <taxon>Eukaryota</taxon>
        <taxon>Viridiplantae</taxon>
        <taxon>Streptophyta</taxon>
        <taxon>Embryophyta</taxon>
        <taxon>Tracheophyta</taxon>
        <taxon>Spermatophyta</taxon>
        <taxon>Magnoliopsida</taxon>
        <taxon>Liliopsida</taxon>
        <taxon>Asparagales</taxon>
        <taxon>Orchidaceae</taxon>
        <taxon>Vanilloideae</taxon>
        <taxon>Vanilleae</taxon>
        <taxon>Vanilla</taxon>
    </lineage>
</organism>
<dbReference type="Proteomes" id="UP000639772">
    <property type="component" value="Chromosome 11"/>
</dbReference>
<comment type="caution">
    <text evidence="3">The sequence shown here is derived from an EMBL/GenBank/DDBJ whole genome shotgun (WGS) entry which is preliminary data.</text>
</comment>
<feature type="region of interest" description="Disordered" evidence="1">
    <location>
        <begin position="36"/>
        <end position="64"/>
    </location>
</feature>
<dbReference type="EMBL" id="JADCNL010000011">
    <property type="protein sequence ID" value="KAG0460803.1"/>
    <property type="molecule type" value="Genomic_DNA"/>
</dbReference>
<evidence type="ECO:0000313" key="4">
    <source>
        <dbReference type="Proteomes" id="UP000636800"/>
    </source>
</evidence>
<gene>
    <name evidence="3" type="ORF">HPP92_020730</name>
    <name evidence="2" type="ORF">HPP92_021100</name>
</gene>
<evidence type="ECO:0000313" key="5">
    <source>
        <dbReference type="Proteomes" id="UP000639772"/>
    </source>
</evidence>
<proteinExistence type="predicted"/>
<dbReference type="AlphaFoldDB" id="A0A835Q390"/>
<accession>A0A835Q390</accession>
<keyword evidence="4" id="KW-1185">Reference proteome</keyword>
<reference evidence="4 5" key="1">
    <citation type="journal article" date="2020" name="Nat. Food">
        <title>A phased Vanilla planifolia genome enables genetic improvement of flavour and production.</title>
        <authorList>
            <person name="Hasing T."/>
            <person name="Tang H."/>
            <person name="Brym M."/>
            <person name="Khazi F."/>
            <person name="Huang T."/>
            <person name="Chambers A.H."/>
        </authorList>
    </citation>
    <scope>NUCLEOTIDE SEQUENCE [LARGE SCALE GENOMIC DNA]</scope>
    <source>
        <tissue evidence="3">Leaf</tissue>
    </source>
</reference>
<sequence>MAQSEISRQIDRTLFTVSAPLCSDHFSAICTATPSSGIGPDYRSLPSAPVPTLNPPNSRRPRYRPRYRSGAIDAPKVVIRLSVFIGGNRSAWFAE</sequence>
<dbReference type="Proteomes" id="UP000636800">
    <property type="component" value="Chromosome 11"/>
</dbReference>
<evidence type="ECO:0000313" key="2">
    <source>
        <dbReference type="EMBL" id="KAG0460803.1"/>
    </source>
</evidence>